<dbReference type="AlphaFoldDB" id="A0A645HI05"/>
<accession>A0A645HI05</accession>
<name>A0A645HI05_9ZZZZ</name>
<evidence type="ECO:0000313" key="1">
    <source>
        <dbReference type="EMBL" id="MPN38022.1"/>
    </source>
</evidence>
<protein>
    <submittedName>
        <fullName evidence="1">Uncharacterized protein</fullName>
    </submittedName>
</protein>
<proteinExistence type="predicted"/>
<gene>
    <name evidence="1" type="ORF">SDC9_185545</name>
</gene>
<sequence length="93" mass="9859">MNPSANLPDNSAIIGMIFGISVTMPLNREFIISLAAAEISGKLFTIPPTNDEIKLKPVSINIGAYSATFDTTCTNMSPKAETMPSIPLSSKPC</sequence>
<reference evidence="1" key="1">
    <citation type="submission" date="2019-08" db="EMBL/GenBank/DDBJ databases">
        <authorList>
            <person name="Kucharzyk K."/>
            <person name="Murdoch R.W."/>
            <person name="Higgins S."/>
            <person name="Loffler F."/>
        </authorList>
    </citation>
    <scope>NUCLEOTIDE SEQUENCE</scope>
</reference>
<comment type="caution">
    <text evidence="1">The sequence shown here is derived from an EMBL/GenBank/DDBJ whole genome shotgun (WGS) entry which is preliminary data.</text>
</comment>
<dbReference type="EMBL" id="VSSQ01093003">
    <property type="protein sequence ID" value="MPN38022.1"/>
    <property type="molecule type" value="Genomic_DNA"/>
</dbReference>
<organism evidence="1">
    <name type="scientific">bioreactor metagenome</name>
    <dbReference type="NCBI Taxonomy" id="1076179"/>
    <lineage>
        <taxon>unclassified sequences</taxon>
        <taxon>metagenomes</taxon>
        <taxon>ecological metagenomes</taxon>
    </lineage>
</organism>